<evidence type="ECO:0000256" key="1">
    <source>
        <dbReference type="SAM" id="MobiDB-lite"/>
    </source>
</evidence>
<reference evidence="4 5" key="1">
    <citation type="submission" date="2021-01" db="EMBL/GenBank/DDBJ databases">
        <title>WGS of actinomycetes isolated from Thailand.</title>
        <authorList>
            <person name="Thawai C."/>
        </authorList>
    </citation>
    <scope>NUCLEOTIDE SEQUENCE [LARGE SCALE GENOMIC DNA]</scope>
    <source>
        <strain evidence="4 5">LPG 2</strain>
    </source>
</reference>
<organism evidence="4 5">
    <name type="scientific">Nocardia acididurans</name>
    <dbReference type="NCBI Taxonomy" id="2802282"/>
    <lineage>
        <taxon>Bacteria</taxon>
        <taxon>Bacillati</taxon>
        <taxon>Actinomycetota</taxon>
        <taxon>Actinomycetes</taxon>
        <taxon>Mycobacteriales</taxon>
        <taxon>Nocardiaceae</taxon>
        <taxon>Nocardia</taxon>
    </lineage>
</organism>
<dbReference type="PANTHER" id="PTHR46331">
    <property type="entry name" value="VALACYCLOVIR HYDROLASE"/>
    <property type="match status" value="1"/>
</dbReference>
<dbReference type="InterPro" id="IPR029058">
    <property type="entry name" value="AB_hydrolase_fold"/>
</dbReference>
<feature type="chain" id="PRO_5045480533" evidence="2">
    <location>
        <begin position="21"/>
        <end position="296"/>
    </location>
</feature>
<evidence type="ECO:0000313" key="5">
    <source>
        <dbReference type="Proteomes" id="UP000602198"/>
    </source>
</evidence>
<sequence length="296" mass="31120">MKTGLKACAAALLTALLVSGCGTDTENSAGPSTTQSRTADAPSADGTGFYAEIGGNRIYYASQGTGRPLILLHGGLISSEPTFGALVPELAKSRRVITVDLQAHGRTPDFDRPMGFESMADDIAGLIGHLGLGQADVLGYSLGGGVALQIATRHPDQVSALGVVSAPYRSDGWLPEMRAGMAAMDAEAMRSTPMYQIYTGVAPDPNGWTALVTKTRQLLVTDYDWTAQLPAVKAPTLVLTAESDALRREHAVDMVARLGKTARLEVIPATTHYDIMSRTDLLTPVLTGFFGGTAGR</sequence>
<keyword evidence="2" id="KW-0732">Signal</keyword>
<keyword evidence="5" id="KW-1185">Reference proteome</keyword>
<name>A0ABS1M0F6_9NOCA</name>
<comment type="caution">
    <text evidence="4">The sequence shown here is derived from an EMBL/GenBank/DDBJ whole genome shotgun (WGS) entry which is preliminary data.</text>
</comment>
<feature type="region of interest" description="Disordered" evidence="1">
    <location>
        <begin position="24"/>
        <end position="43"/>
    </location>
</feature>
<evidence type="ECO:0000313" key="4">
    <source>
        <dbReference type="EMBL" id="MBL1074009.1"/>
    </source>
</evidence>
<dbReference type="Gene3D" id="3.40.50.1820">
    <property type="entry name" value="alpha/beta hydrolase"/>
    <property type="match status" value="1"/>
</dbReference>
<evidence type="ECO:0000256" key="2">
    <source>
        <dbReference type="SAM" id="SignalP"/>
    </source>
</evidence>
<accession>A0ABS1M0F6</accession>
<dbReference type="RefSeq" id="WP_201944734.1">
    <property type="nucleotide sequence ID" value="NZ_JAERRJ010000002.1"/>
</dbReference>
<dbReference type="PROSITE" id="PS51257">
    <property type="entry name" value="PROKAR_LIPOPROTEIN"/>
    <property type="match status" value="1"/>
</dbReference>
<dbReference type="SUPFAM" id="SSF53474">
    <property type="entry name" value="alpha/beta-Hydrolases"/>
    <property type="match status" value="1"/>
</dbReference>
<feature type="domain" description="AB hydrolase-1" evidence="3">
    <location>
        <begin position="68"/>
        <end position="168"/>
    </location>
</feature>
<gene>
    <name evidence="4" type="ORF">JK358_06340</name>
</gene>
<dbReference type="GO" id="GO:0016787">
    <property type="term" value="F:hydrolase activity"/>
    <property type="evidence" value="ECO:0007669"/>
    <property type="project" value="UniProtKB-KW"/>
</dbReference>
<proteinExistence type="predicted"/>
<dbReference type="InterPro" id="IPR000073">
    <property type="entry name" value="AB_hydrolase_1"/>
</dbReference>
<protein>
    <submittedName>
        <fullName evidence="4">Alpha/beta hydrolase</fullName>
    </submittedName>
</protein>
<dbReference type="Pfam" id="PF00561">
    <property type="entry name" value="Abhydrolase_1"/>
    <property type="match status" value="1"/>
</dbReference>
<feature type="signal peptide" evidence="2">
    <location>
        <begin position="1"/>
        <end position="20"/>
    </location>
</feature>
<dbReference type="Proteomes" id="UP000602198">
    <property type="component" value="Unassembled WGS sequence"/>
</dbReference>
<dbReference type="PRINTS" id="PR00111">
    <property type="entry name" value="ABHYDROLASE"/>
</dbReference>
<feature type="compositionally biased region" description="Polar residues" evidence="1">
    <location>
        <begin position="24"/>
        <end position="38"/>
    </location>
</feature>
<evidence type="ECO:0000259" key="3">
    <source>
        <dbReference type="Pfam" id="PF00561"/>
    </source>
</evidence>
<dbReference type="EMBL" id="JAERRJ010000002">
    <property type="protein sequence ID" value="MBL1074009.1"/>
    <property type="molecule type" value="Genomic_DNA"/>
</dbReference>
<keyword evidence="4" id="KW-0378">Hydrolase</keyword>
<dbReference type="PANTHER" id="PTHR46331:SF2">
    <property type="entry name" value="VALACYCLOVIR HYDROLASE"/>
    <property type="match status" value="1"/>
</dbReference>